<evidence type="ECO:0000256" key="2">
    <source>
        <dbReference type="ARBA" id="ARBA00022617"/>
    </source>
</evidence>
<dbReference type="GO" id="GO:0019825">
    <property type="term" value="F:oxygen binding"/>
    <property type="evidence" value="ECO:0007669"/>
    <property type="project" value="InterPro"/>
</dbReference>
<dbReference type="InterPro" id="IPR001486">
    <property type="entry name" value="Hemoglobin_trunc"/>
</dbReference>
<dbReference type="OrthoDB" id="25954at2"/>
<name>A0A1K2HA76_9NEIS</name>
<dbReference type="InterPro" id="IPR009050">
    <property type="entry name" value="Globin-like_sf"/>
</dbReference>
<evidence type="ECO:0000256" key="4">
    <source>
        <dbReference type="ARBA" id="ARBA00023004"/>
    </source>
</evidence>
<evidence type="ECO:0000313" key="6">
    <source>
        <dbReference type="EMBL" id="SFZ73688.1"/>
    </source>
</evidence>
<keyword evidence="1" id="KW-0813">Transport</keyword>
<evidence type="ECO:0000256" key="1">
    <source>
        <dbReference type="ARBA" id="ARBA00022448"/>
    </source>
</evidence>
<feature type="binding site" description="distal binding residue" evidence="5">
    <location>
        <position position="46"/>
    </location>
    <ligand>
        <name>heme</name>
        <dbReference type="ChEBI" id="CHEBI:30413"/>
    </ligand>
    <ligandPart>
        <name>Fe</name>
        <dbReference type="ChEBI" id="CHEBI:18248"/>
    </ligandPart>
</feature>
<dbReference type="Pfam" id="PF01152">
    <property type="entry name" value="Bac_globin"/>
    <property type="match status" value="1"/>
</dbReference>
<dbReference type="GO" id="GO:0020037">
    <property type="term" value="F:heme binding"/>
    <property type="evidence" value="ECO:0007669"/>
    <property type="project" value="InterPro"/>
</dbReference>
<dbReference type="InterPro" id="IPR012292">
    <property type="entry name" value="Globin/Proto"/>
</dbReference>
<accession>A0A1K2HA76</accession>
<dbReference type="SUPFAM" id="SSF46458">
    <property type="entry name" value="Globin-like"/>
    <property type="match status" value="1"/>
</dbReference>
<keyword evidence="2 5" id="KW-0349">Heme</keyword>
<dbReference type="Proteomes" id="UP000186513">
    <property type="component" value="Unassembled WGS sequence"/>
</dbReference>
<evidence type="ECO:0000256" key="5">
    <source>
        <dbReference type="PIRSR" id="PIRSR601486-1"/>
    </source>
</evidence>
<gene>
    <name evidence="6" type="ORF">SAMN02745887_00946</name>
</gene>
<dbReference type="CDD" id="cd08916">
    <property type="entry name" value="TrHb3_P"/>
    <property type="match status" value="1"/>
</dbReference>
<dbReference type="GO" id="GO:0046872">
    <property type="term" value="F:metal ion binding"/>
    <property type="evidence" value="ECO:0007669"/>
    <property type="project" value="UniProtKB-KW"/>
</dbReference>
<evidence type="ECO:0000256" key="3">
    <source>
        <dbReference type="ARBA" id="ARBA00022723"/>
    </source>
</evidence>
<keyword evidence="7" id="KW-1185">Reference proteome</keyword>
<dbReference type="STRING" id="1121279.SAMN02745887_00946"/>
<proteinExistence type="predicted"/>
<organism evidence="6 7">
    <name type="scientific">Chitinimonas taiwanensis DSM 18899</name>
    <dbReference type="NCBI Taxonomy" id="1121279"/>
    <lineage>
        <taxon>Bacteria</taxon>
        <taxon>Pseudomonadati</taxon>
        <taxon>Pseudomonadota</taxon>
        <taxon>Betaproteobacteria</taxon>
        <taxon>Neisseriales</taxon>
        <taxon>Chitinibacteraceae</taxon>
        <taxon>Chitinimonas</taxon>
    </lineage>
</organism>
<keyword evidence="4 5" id="KW-0408">Iron</keyword>
<dbReference type="Gene3D" id="1.10.490.10">
    <property type="entry name" value="Globins"/>
    <property type="match status" value="1"/>
</dbReference>
<evidence type="ECO:0000313" key="7">
    <source>
        <dbReference type="Proteomes" id="UP000186513"/>
    </source>
</evidence>
<protein>
    <submittedName>
        <fullName evidence="6">Hemoglobin</fullName>
    </submittedName>
</protein>
<sequence>MPTLAEQIGLARLKAVVARFYAQVRAHPRLAAPFARVHDWPEHLDHLSHFWWVSLGGARYLDYRYAVPAKHAAAGFTPALLDDWLALFAHTLAAELPPELAEPWLARAEKIGQSLRLMHELGHFAQAAPLPTATES</sequence>
<reference evidence="6 7" key="1">
    <citation type="submission" date="2016-11" db="EMBL/GenBank/DDBJ databases">
        <authorList>
            <person name="Jaros S."/>
            <person name="Januszkiewicz K."/>
            <person name="Wedrychowicz H."/>
        </authorList>
    </citation>
    <scope>NUCLEOTIDE SEQUENCE [LARGE SCALE GENOMIC DNA]</scope>
    <source>
        <strain evidence="6 7">DSM 18899</strain>
    </source>
</reference>
<dbReference type="AlphaFoldDB" id="A0A1K2HA76"/>
<keyword evidence="3 5" id="KW-0479">Metal-binding</keyword>
<dbReference type="EMBL" id="FPKR01000003">
    <property type="protein sequence ID" value="SFZ73688.1"/>
    <property type="molecule type" value="Genomic_DNA"/>
</dbReference>
<dbReference type="RefSeq" id="WP_072427478.1">
    <property type="nucleotide sequence ID" value="NZ_FPKR01000003.1"/>
</dbReference>